<comment type="caution">
    <text evidence="1">The sequence shown here is derived from an EMBL/GenBank/DDBJ whole genome shotgun (WGS) entry which is preliminary data.</text>
</comment>
<reference evidence="1" key="1">
    <citation type="journal article" date="2022" name="Int. J. Mol. Sci.">
        <title>Draft Genome of Tanacetum Coccineum: Genomic Comparison of Closely Related Tanacetum-Family Plants.</title>
        <authorList>
            <person name="Yamashiro T."/>
            <person name="Shiraishi A."/>
            <person name="Nakayama K."/>
            <person name="Satake H."/>
        </authorList>
    </citation>
    <scope>NUCLEOTIDE SEQUENCE</scope>
</reference>
<name>A0ABQ5J3S4_9ASTR</name>
<evidence type="ECO:0000313" key="2">
    <source>
        <dbReference type="Proteomes" id="UP001151760"/>
    </source>
</evidence>
<organism evidence="1 2">
    <name type="scientific">Tanacetum coccineum</name>
    <dbReference type="NCBI Taxonomy" id="301880"/>
    <lineage>
        <taxon>Eukaryota</taxon>
        <taxon>Viridiplantae</taxon>
        <taxon>Streptophyta</taxon>
        <taxon>Embryophyta</taxon>
        <taxon>Tracheophyta</taxon>
        <taxon>Spermatophyta</taxon>
        <taxon>Magnoliopsida</taxon>
        <taxon>eudicotyledons</taxon>
        <taxon>Gunneridae</taxon>
        <taxon>Pentapetalae</taxon>
        <taxon>asterids</taxon>
        <taxon>campanulids</taxon>
        <taxon>Asterales</taxon>
        <taxon>Asteraceae</taxon>
        <taxon>Asteroideae</taxon>
        <taxon>Anthemideae</taxon>
        <taxon>Anthemidinae</taxon>
        <taxon>Tanacetum</taxon>
    </lineage>
</organism>
<reference evidence="1" key="2">
    <citation type="submission" date="2022-01" db="EMBL/GenBank/DDBJ databases">
        <authorList>
            <person name="Yamashiro T."/>
            <person name="Shiraishi A."/>
            <person name="Satake H."/>
            <person name="Nakayama K."/>
        </authorList>
    </citation>
    <scope>NUCLEOTIDE SEQUENCE</scope>
</reference>
<dbReference type="EMBL" id="BQNB010021381">
    <property type="protein sequence ID" value="GJU05819.1"/>
    <property type="molecule type" value="Genomic_DNA"/>
</dbReference>
<keyword evidence="2" id="KW-1185">Reference proteome</keyword>
<protein>
    <submittedName>
        <fullName evidence="1">Uncharacterized protein</fullName>
    </submittedName>
</protein>
<accession>A0ABQ5J3S4</accession>
<sequence>MAAAAASRVSCKYHTRDRNSSMKDLSSAEQIQLQYEETIFLASKELYPGKFIGMVEYSERVCDALCGDMLHSVSRR</sequence>
<dbReference type="Proteomes" id="UP001151760">
    <property type="component" value="Unassembled WGS sequence"/>
</dbReference>
<evidence type="ECO:0000313" key="1">
    <source>
        <dbReference type="EMBL" id="GJU05819.1"/>
    </source>
</evidence>
<gene>
    <name evidence="1" type="ORF">Tco_1122249</name>
</gene>
<proteinExistence type="predicted"/>